<evidence type="ECO:0000313" key="3">
    <source>
        <dbReference type="Proteomes" id="UP000747399"/>
    </source>
</evidence>
<feature type="non-terminal residue" evidence="2">
    <location>
        <position position="1"/>
    </location>
</feature>
<feature type="region of interest" description="Disordered" evidence="1">
    <location>
        <begin position="104"/>
        <end position="137"/>
    </location>
</feature>
<gene>
    <name evidence="2" type="ORF">Vafri_18684</name>
</gene>
<dbReference type="AlphaFoldDB" id="A0A8J4BPR7"/>
<proteinExistence type="predicted"/>
<comment type="caution">
    <text evidence="2">The sequence shown here is derived from an EMBL/GenBank/DDBJ whole genome shotgun (WGS) entry which is preliminary data.</text>
</comment>
<feature type="compositionally biased region" description="Basic and acidic residues" evidence="1">
    <location>
        <begin position="128"/>
        <end position="137"/>
    </location>
</feature>
<dbReference type="Proteomes" id="UP000747399">
    <property type="component" value="Unassembled WGS sequence"/>
</dbReference>
<name>A0A8J4BPR7_9CHLO</name>
<protein>
    <submittedName>
        <fullName evidence="2">Uncharacterized protein</fullName>
    </submittedName>
</protein>
<sequence length="137" mass="15152">MLQRMWNKQRLQLRRKADGVAGEAKTVLVDVLHGDDRFNITWKLDGCASVLKQRHIPKSTLLQIADVVSSGPLHTLMDDIDTCAMNAALKLYRNQQHPALSEKTANLESVAQSYGGNAPEIPRCEPLPAHKDQTSGP</sequence>
<organism evidence="2 3">
    <name type="scientific">Volvox africanus</name>
    <dbReference type="NCBI Taxonomy" id="51714"/>
    <lineage>
        <taxon>Eukaryota</taxon>
        <taxon>Viridiplantae</taxon>
        <taxon>Chlorophyta</taxon>
        <taxon>core chlorophytes</taxon>
        <taxon>Chlorophyceae</taxon>
        <taxon>CS clade</taxon>
        <taxon>Chlamydomonadales</taxon>
        <taxon>Volvocaceae</taxon>
        <taxon>Volvox</taxon>
    </lineage>
</organism>
<feature type="compositionally biased region" description="Polar residues" evidence="1">
    <location>
        <begin position="104"/>
        <end position="115"/>
    </location>
</feature>
<accession>A0A8J4BPR7</accession>
<evidence type="ECO:0000256" key="1">
    <source>
        <dbReference type="SAM" id="MobiDB-lite"/>
    </source>
</evidence>
<reference evidence="2" key="1">
    <citation type="journal article" date="2021" name="Proc. Natl. Acad. Sci. U.S.A.">
        <title>Three genomes in the algal genus Volvox reveal the fate of a haploid sex-determining region after a transition to homothallism.</title>
        <authorList>
            <person name="Yamamoto K."/>
            <person name="Hamaji T."/>
            <person name="Kawai-Toyooka H."/>
            <person name="Matsuzaki R."/>
            <person name="Takahashi F."/>
            <person name="Nishimura Y."/>
            <person name="Kawachi M."/>
            <person name="Noguchi H."/>
            <person name="Minakuchi Y."/>
            <person name="Umen J.G."/>
            <person name="Toyoda A."/>
            <person name="Nozaki H."/>
        </authorList>
    </citation>
    <scope>NUCLEOTIDE SEQUENCE</scope>
    <source>
        <strain evidence="2">NIES-3780</strain>
    </source>
</reference>
<evidence type="ECO:0000313" key="2">
    <source>
        <dbReference type="EMBL" id="GIL64829.1"/>
    </source>
</evidence>
<dbReference type="EMBL" id="BNCO01000070">
    <property type="protein sequence ID" value="GIL64829.1"/>
    <property type="molecule type" value="Genomic_DNA"/>
</dbReference>
<keyword evidence="3" id="KW-1185">Reference proteome</keyword>